<evidence type="ECO:0000256" key="1">
    <source>
        <dbReference type="SAM" id="MobiDB-lite"/>
    </source>
</evidence>
<evidence type="ECO:0000256" key="2">
    <source>
        <dbReference type="SAM" id="Phobius"/>
    </source>
</evidence>
<geneLocation type="plasmid" evidence="3 4">
    <name>p4</name>
</geneLocation>
<accession>A0ABX8GFR2</accession>
<feature type="transmembrane region" description="Helical" evidence="2">
    <location>
        <begin position="6"/>
        <end position="27"/>
    </location>
</feature>
<dbReference type="RefSeq" id="WP_214814154.1">
    <property type="nucleotide sequence ID" value="NZ_CP075901.1"/>
</dbReference>
<gene>
    <name evidence="3" type="ORF">KKI46_17585</name>
</gene>
<keyword evidence="2" id="KW-0472">Membrane</keyword>
<dbReference type="EMBL" id="CP075901">
    <property type="protein sequence ID" value="QWB31972.1"/>
    <property type="molecule type" value="Genomic_DNA"/>
</dbReference>
<evidence type="ECO:0008006" key="5">
    <source>
        <dbReference type="Google" id="ProtNLM"/>
    </source>
</evidence>
<feature type="region of interest" description="Disordered" evidence="1">
    <location>
        <begin position="73"/>
        <end position="92"/>
    </location>
</feature>
<name>A0ABX8GFR2_EXIAC</name>
<keyword evidence="3" id="KW-0614">Plasmid</keyword>
<evidence type="ECO:0000313" key="4">
    <source>
        <dbReference type="Proteomes" id="UP000679498"/>
    </source>
</evidence>
<reference evidence="3 4" key="1">
    <citation type="submission" date="2021-05" db="EMBL/GenBank/DDBJ databases">
        <title>Biocontrol using Exiguobacterium acetylicum SI17 against litchi downy blight caused by Peronophythora litchii.</title>
        <authorList>
            <person name="Zheng L."/>
        </authorList>
    </citation>
    <scope>NUCLEOTIDE SEQUENCE [LARGE SCALE GENOMIC DNA]</scope>
    <source>
        <strain evidence="3 4">SI17</strain>
        <plasmid evidence="3 4">p4</plasmid>
    </source>
</reference>
<sequence length="92" mass="10774">MMLFISIAIVIIVGLISWILFMLVSIAQIKKADRKKDEEWQKVKQKTAIKLRYILDNSPGRMNPRNEAFFKFLDKSQQGEETNDDEKKGTKR</sequence>
<organism evidence="3 4">
    <name type="scientific">Exiguobacterium acetylicum</name>
    <name type="common">Brevibacterium acetylicum</name>
    <dbReference type="NCBI Taxonomy" id="41170"/>
    <lineage>
        <taxon>Bacteria</taxon>
        <taxon>Bacillati</taxon>
        <taxon>Bacillota</taxon>
        <taxon>Bacilli</taxon>
        <taxon>Bacillales</taxon>
        <taxon>Bacillales Family XII. Incertae Sedis</taxon>
        <taxon>Exiguobacterium</taxon>
    </lineage>
</organism>
<dbReference type="GeneID" id="88813519"/>
<keyword evidence="2" id="KW-0812">Transmembrane</keyword>
<evidence type="ECO:0000313" key="3">
    <source>
        <dbReference type="EMBL" id="QWB31972.1"/>
    </source>
</evidence>
<dbReference type="Proteomes" id="UP000679498">
    <property type="component" value="Plasmid p4"/>
</dbReference>
<keyword evidence="2" id="KW-1133">Transmembrane helix</keyword>
<proteinExistence type="predicted"/>
<keyword evidence="4" id="KW-1185">Reference proteome</keyword>
<protein>
    <recommendedName>
        <fullName evidence="5">Phage protein</fullName>
    </recommendedName>
</protein>